<dbReference type="EMBL" id="CP000473">
    <property type="protein sequence ID" value="ABJ86094.1"/>
    <property type="molecule type" value="Genomic_DNA"/>
</dbReference>
<dbReference type="OrthoDB" id="127213at2"/>
<evidence type="ECO:0000256" key="1">
    <source>
        <dbReference type="ARBA" id="ARBA00004442"/>
    </source>
</evidence>
<protein>
    <submittedName>
        <fullName evidence="8">Outer membrane efflux protein</fullName>
    </submittedName>
</protein>
<gene>
    <name evidence="8" type="ordered locus">Acid_5139</name>
</gene>
<dbReference type="SUPFAM" id="SSF56954">
    <property type="entry name" value="Outer membrane efflux proteins (OEP)"/>
    <property type="match status" value="1"/>
</dbReference>
<keyword evidence="5" id="KW-0812">Transmembrane</keyword>
<dbReference type="HOGENOM" id="CLU_022604_0_0_0"/>
<dbReference type="InterPro" id="IPR003423">
    <property type="entry name" value="OMP_efflux"/>
</dbReference>
<dbReference type="Gene3D" id="1.20.1600.10">
    <property type="entry name" value="Outer membrane efflux proteins (OEP)"/>
    <property type="match status" value="1"/>
</dbReference>
<dbReference type="PANTHER" id="PTHR30026">
    <property type="entry name" value="OUTER MEMBRANE PROTEIN TOLC"/>
    <property type="match status" value="1"/>
</dbReference>
<dbReference type="InterPro" id="IPR051906">
    <property type="entry name" value="TolC-like"/>
</dbReference>
<evidence type="ECO:0000256" key="4">
    <source>
        <dbReference type="ARBA" id="ARBA00022452"/>
    </source>
</evidence>
<keyword evidence="3" id="KW-0813">Transport</keyword>
<sequence length="691" mass="75640" precursor="true">MAVSGFLLRNRELYRRVLRTTESRQGHNSFWSPNHYMLRFKPISTQVVAVVLCCVMASPVFAQTPEIKGYTGKGFIYNVTRNYRPTSVPIINFDDSNRIERLMRAGRIYLSLRDAIALALENNLDIETARLNPKLQQANLMRASAGALLRNVNNSISTGPSSASLGVLAGANSLGATSTSSGGGTGGVLSGLSVQLAGSAIPNLDPTFFLNAQFQHQTTPLTSTFTTGTNFLVTSYKNANFGVQQGFLTGTSVSVGMGNTLGYKQNSPNNDFNPVDQGAVSFSITQNLLNGFGVKVNNRAIRIAKNQLHISDLTFKQQVIATVNNVVNLYWDLVSFNDSLKVQQKTLELNTQLYTDNKRRAELGALAEIDIIQAEAEMKSSQQDVVTAETQVIQQEMILKGVITRSGFNNPAVAAARIVPTDHFNVPAQDAIQPTQDMVTEAFQKRPEIEQSQIGLEDARINMLGTKNNLLPSLSVFANLSNNGLAGSANSLPVPLVGPGGQIIGYRQRTPGDVNGFFLGGYGSFLNQIFSRNFPNYSAGFQLNVPIRNRANQADLITDELNYRQSQIQDRQLQNNIKQNVINAQITLKQARAVYETAVQARKLQEQVLAGERRKYELGTSSILNVVIVQRDTTTREVAEVNARSQYIKARTSLENVVGDTLEVHNVDIGEAQRGIVTREPDLIPAVGIVR</sequence>
<evidence type="ECO:0000256" key="2">
    <source>
        <dbReference type="ARBA" id="ARBA00007613"/>
    </source>
</evidence>
<dbReference type="eggNOG" id="COG1538">
    <property type="taxonomic scope" value="Bacteria"/>
</dbReference>
<dbReference type="KEGG" id="sus:Acid_5139"/>
<dbReference type="InParanoid" id="Q01W71"/>
<organism evidence="8">
    <name type="scientific">Solibacter usitatus (strain Ellin6076)</name>
    <dbReference type="NCBI Taxonomy" id="234267"/>
    <lineage>
        <taxon>Bacteria</taxon>
        <taxon>Pseudomonadati</taxon>
        <taxon>Acidobacteriota</taxon>
        <taxon>Terriglobia</taxon>
        <taxon>Bryobacterales</taxon>
        <taxon>Solibacteraceae</taxon>
        <taxon>Candidatus Solibacter</taxon>
    </lineage>
</organism>
<dbReference type="AlphaFoldDB" id="Q01W71"/>
<dbReference type="GO" id="GO:0009279">
    <property type="term" value="C:cell outer membrane"/>
    <property type="evidence" value="ECO:0007669"/>
    <property type="project" value="UniProtKB-SubCell"/>
</dbReference>
<dbReference type="PANTHER" id="PTHR30026:SF23">
    <property type="entry name" value="TO APRF-PUTATIVE OUTER MEMBRANE EFFLUX PROTEIN OR SECRETED ALKALINE PHOSPHATASE-RELATED"/>
    <property type="match status" value="1"/>
</dbReference>
<keyword evidence="6" id="KW-0472">Membrane</keyword>
<evidence type="ECO:0000256" key="7">
    <source>
        <dbReference type="ARBA" id="ARBA00023237"/>
    </source>
</evidence>
<reference evidence="8" key="1">
    <citation type="submission" date="2006-10" db="EMBL/GenBank/DDBJ databases">
        <title>Complete sequence of Solibacter usitatus Ellin6076.</title>
        <authorList>
            <consortium name="US DOE Joint Genome Institute"/>
            <person name="Copeland A."/>
            <person name="Lucas S."/>
            <person name="Lapidus A."/>
            <person name="Barry K."/>
            <person name="Detter J.C."/>
            <person name="Glavina del Rio T."/>
            <person name="Hammon N."/>
            <person name="Israni S."/>
            <person name="Dalin E."/>
            <person name="Tice H."/>
            <person name="Pitluck S."/>
            <person name="Thompson L.S."/>
            <person name="Brettin T."/>
            <person name="Bruce D."/>
            <person name="Han C."/>
            <person name="Tapia R."/>
            <person name="Gilna P."/>
            <person name="Schmutz J."/>
            <person name="Larimer F."/>
            <person name="Land M."/>
            <person name="Hauser L."/>
            <person name="Kyrpides N."/>
            <person name="Mikhailova N."/>
            <person name="Janssen P.H."/>
            <person name="Kuske C.R."/>
            <person name="Richardson P."/>
        </authorList>
    </citation>
    <scope>NUCLEOTIDE SEQUENCE</scope>
    <source>
        <strain evidence="8">Ellin6076</strain>
    </source>
</reference>
<comment type="similarity">
    <text evidence="2">Belongs to the outer membrane factor (OMF) (TC 1.B.17) family.</text>
</comment>
<keyword evidence="4" id="KW-1134">Transmembrane beta strand</keyword>
<dbReference type="GO" id="GO:0015288">
    <property type="term" value="F:porin activity"/>
    <property type="evidence" value="ECO:0007669"/>
    <property type="project" value="TreeGrafter"/>
</dbReference>
<keyword evidence="7" id="KW-0998">Cell outer membrane</keyword>
<evidence type="ECO:0000313" key="8">
    <source>
        <dbReference type="EMBL" id="ABJ86094.1"/>
    </source>
</evidence>
<proteinExistence type="inferred from homology"/>
<name>Q01W71_SOLUE</name>
<accession>Q01W71</accession>
<evidence type="ECO:0000256" key="5">
    <source>
        <dbReference type="ARBA" id="ARBA00022692"/>
    </source>
</evidence>
<dbReference type="GO" id="GO:0015562">
    <property type="term" value="F:efflux transmembrane transporter activity"/>
    <property type="evidence" value="ECO:0007669"/>
    <property type="project" value="InterPro"/>
</dbReference>
<dbReference type="STRING" id="234267.Acid_5139"/>
<evidence type="ECO:0000256" key="3">
    <source>
        <dbReference type="ARBA" id="ARBA00022448"/>
    </source>
</evidence>
<evidence type="ECO:0000256" key="6">
    <source>
        <dbReference type="ARBA" id="ARBA00023136"/>
    </source>
</evidence>
<comment type="subcellular location">
    <subcellularLocation>
        <location evidence="1">Cell outer membrane</location>
    </subcellularLocation>
</comment>
<dbReference type="Pfam" id="PF02321">
    <property type="entry name" value="OEP"/>
    <property type="match status" value="2"/>
</dbReference>
<dbReference type="GO" id="GO:1990281">
    <property type="term" value="C:efflux pump complex"/>
    <property type="evidence" value="ECO:0007669"/>
    <property type="project" value="TreeGrafter"/>
</dbReference>